<protein>
    <submittedName>
        <fullName evidence="4">Uncharacterized protein</fullName>
    </submittedName>
</protein>
<proteinExistence type="predicted"/>
<evidence type="ECO:0000313" key="5">
    <source>
        <dbReference type="Proteomes" id="UP001604277"/>
    </source>
</evidence>
<sequence length="100" mass="11196">MEKLKNPSLKVDFPTTSSSTESTIKDKSASTLTNDSGTHGCHNCKRQEWQHPLRLDRSGGRIVGTIVVLSRCCHCDLLKRQHPRSQPLHLDCGDSWTIVL</sequence>
<dbReference type="Proteomes" id="UP001604277">
    <property type="component" value="Unassembled WGS sequence"/>
</dbReference>
<evidence type="ECO:0000313" key="4">
    <source>
        <dbReference type="EMBL" id="KAL2548269.1"/>
    </source>
</evidence>
<dbReference type="AlphaFoldDB" id="A0ABD1WF02"/>
<keyword evidence="5" id="KW-1185">Reference proteome</keyword>
<dbReference type="EMBL" id="JBFOLJ010000011">
    <property type="protein sequence ID" value="KAL2493703.1"/>
    <property type="molecule type" value="Genomic_DNA"/>
</dbReference>
<feature type="region of interest" description="Disordered" evidence="1">
    <location>
        <begin position="1"/>
        <end position="40"/>
    </location>
</feature>
<comment type="caution">
    <text evidence="4">The sequence shown here is derived from an EMBL/GenBank/DDBJ whole genome shotgun (WGS) entry which is preliminary data.</text>
</comment>
<dbReference type="EMBL" id="JBFOLJ010000003">
    <property type="protein sequence ID" value="KAL2548269.1"/>
    <property type="molecule type" value="Genomic_DNA"/>
</dbReference>
<reference evidence="5" key="2">
    <citation type="submission" date="2024-07" db="EMBL/GenBank/DDBJ databases">
        <title>Two chromosome-level genome assemblies of Korean endemic species Abeliophyllum distichum and Forsythia ovata (Oleaceae).</title>
        <authorList>
            <person name="Jang H."/>
        </authorList>
    </citation>
    <scope>NUCLEOTIDE SEQUENCE [LARGE SCALE GENOMIC DNA]</scope>
</reference>
<dbReference type="EMBL" id="JBFOLJ010000008">
    <property type="protein sequence ID" value="KAL2514610.1"/>
    <property type="molecule type" value="Genomic_DNA"/>
</dbReference>
<evidence type="ECO:0000256" key="1">
    <source>
        <dbReference type="SAM" id="MobiDB-lite"/>
    </source>
</evidence>
<accession>A0ABD1WF02</accession>
<name>A0ABD1WF02_9LAMI</name>
<gene>
    <name evidence="4" type="ORF">Fot_09799</name>
    <name evidence="3" type="ORF">Fot_28581</name>
    <name evidence="2" type="ORF">Fot_37460</name>
</gene>
<organism evidence="4 5">
    <name type="scientific">Forsythia ovata</name>
    <dbReference type="NCBI Taxonomy" id="205694"/>
    <lineage>
        <taxon>Eukaryota</taxon>
        <taxon>Viridiplantae</taxon>
        <taxon>Streptophyta</taxon>
        <taxon>Embryophyta</taxon>
        <taxon>Tracheophyta</taxon>
        <taxon>Spermatophyta</taxon>
        <taxon>Magnoliopsida</taxon>
        <taxon>eudicotyledons</taxon>
        <taxon>Gunneridae</taxon>
        <taxon>Pentapetalae</taxon>
        <taxon>asterids</taxon>
        <taxon>lamiids</taxon>
        <taxon>Lamiales</taxon>
        <taxon>Oleaceae</taxon>
        <taxon>Forsythieae</taxon>
        <taxon>Forsythia</taxon>
    </lineage>
</organism>
<reference evidence="4" key="1">
    <citation type="submission" date="2024-07" db="EMBL/GenBank/DDBJ databases">
        <title>Two chromosome-level genome assemblies of Korean endemic species Abeliophyllum distichum and Forsythia ovata (Oleaceae).</title>
        <authorList>
            <person name="Mun J.H."/>
        </authorList>
    </citation>
    <scope>NUCLEOTIDE SEQUENCE</scope>
    <source>
        <strain evidence="4">KNKB202402200001</strain>
        <tissue evidence="4">Leaf</tissue>
    </source>
</reference>
<evidence type="ECO:0000313" key="3">
    <source>
        <dbReference type="EMBL" id="KAL2514610.1"/>
    </source>
</evidence>
<evidence type="ECO:0000313" key="2">
    <source>
        <dbReference type="EMBL" id="KAL2493703.1"/>
    </source>
</evidence>